<dbReference type="PROSITE" id="PS00022">
    <property type="entry name" value="EGF_1"/>
    <property type="match status" value="1"/>
</dbReference>
<dbReference type="Proteomes" id="UP000070700">
    <property type="component" value="Unassembled WGS sequence"/>
</dbReference>
<protein>
    <recommendedName>
        <fullName evidence="3 4">EGF-like domain-containing protein</fullName>
    </recommendedName>
</protein>
<organism evidence="5 6">
    <name type="scientific">Mollisia scopiformis</name>
    <name type="common">Conifer needle endophyte fungus</name>
    <name type="synonym">Phialocephala scopiformis</name>
    <dbReference type="NCBI Taxonomy" id="149040"/>
    <lineage>
        <taxon>Eukaryota</taxon>
        <taxon>Fungi</taxon>
        <taxon>Dikarya</taxon>
        <taxon>Ascomycota</taxon>
        <taxon>Pezizomycotina</taxon>
        <taxon>Leotiomycetes</taxon>
        <taxon>Helotiales</taxon>
        <taxon>Mollisiaceae</taxon>
        <taxon>Mollisia</taxon>
    </lineage>
</organism>
<keyword evidence="2" id="KW-1133">Transmembrane helix</keyword>
<gene>
    <name evidence="5" type="ORF">LY89DRAFT_736690</name>
</gene>
<proteinExistence type="predicted"/>
<feature type="compositionally biased region" description="Low complexity" evidence="1">
    <location>
        <begin position="775"/>
        <end position="797"/>
    </location>
</feature>
<dbReference type="CDD" id="cd00054">
    <property type="entry name" value="EGF_CA"/>
    <property type="match status" value="1"/>
</dbReference>
<dbReference type="Gene3D" id="2.10.25.10">
    <property type="entry name" value="Laminin"/>
    <property type="match status" value="1"/>
</dbReference>
<dbReference type="EMBL" id="KQ947421">
    <property type="protein sequence ID" value="KUJ13685.1"/>
    <property type="molecule type" value="Genomic_DNA"/>
</dbReference>
<feature type="region of interest" description="Disordered" evidence="1">
    <location>
        <begin position="875"/>
        <end position="899"/>
    </location>
</feature>
<reference evidence="5 6" key="1">
    <citation type="submission" date="2015-10" db="EMBL/GenBank/DDBJ databases">
        <title>Full genome of DAOMC 229536 Phialocephala scopiformis, a fungal endophyte of spruce producing the potent anti-insectan compound rugulosin.</title>
        <authorList>
            <consortium name="DOE Joint Genome Institute"/>
            <person name="Walker A.K."/>
            <person name="Frasz S.L."/>
            <person name="Seifert K.A."/>
            <person name="Miller J.D."/>
            <person name="Mondo S.J."/>
            <person name="Labutti K."/>
            <person name="Lipzen A."/>
            <person name="Dockter R."/>
            <person name="Kennedy M."/>
            <person name="Grigoriev I.V."/>
            <person name="Spatafora J.W."/>
        </authorList>
    </citation>
    <scope>NUCLEOTIDE SEQUENCE [LARGE SCALE GENOMIC DNA]</scope>
    <source>
        <strain evidence="5 6">CBS 120377</strain>
    </source>
</reference>
<keyword evidence="6" id="KW-1185">Reference proteome</keyword>
<evidence type="ECO:0000256" key="1">
    <source>
        <dbReference type="SAM" id="MobiDB-lite"/>
    </source>
</evidence>
<feature type="compositionally biased region" description="Basic and acidic residues" evidence="1">
    <location>
        <begin position="285"/>
        <end position="294"/>
    </location>
</feature>
<feature type="region of interest" description="Disordered" evidence="1">
    <location>
        <begin position="437"/>
        <end position="457"/>
    </location>
</feature>
<feature type="compositionally biased region" description="Polar residues" evidence="1">
    <location>
        <begin position="135"/>
        <end position="150"/>
    </location>
</feature>
<name>A0A194X0G7_MOLSC</name>
<dbReference type="STRING" id="149040.A0A194X0G7"/>
<dbReference type="InterPro" id="IPR000742">
    <property type="entry name" value="EGF"/>
</dbReference>
<dbReference type="PANTHER" id="PTHR17178:SF0">
    <property type="entry name" value="SERGLYCIN"/>
    <property type="match status" value="1"/>
</dbReference>
<keyword evidence="2" id="KW-0812">Transmembrane</keyword>
<evidence type="ECO:0000256" key="2">
    <source>
        <dbReference type="SAM" id="Phobius"/>
    </source>
</evidence>
<evidence type="ECO:0000259" key="3">
    <source>
        <dbReference type="PROSITE" id="PS00022"/>
    </source>
</evidence>
<dbReference type="AlphaFoldDB" id="A0A194X0G7"/>
<dbReference type="OrthoDB" id="283575at2759"/>
<feature type="domain" description="EGF-like" evidence="3 4">
    <location>
        <begin position="660"/>
        <end position="671"/>
    </location>
</feature>
<feature type="transmembrane region" description="Helical" evidence="2">
    <location>
        <begin position="592"/>
        <end position="613"/>
    </location>
</feature>
<feature type="compositionally biased region" description="Low complexity" evidence="1">
    <location>
        <begin position="207"/>
        <end position="219"/>
    </location>
</feature>
<keyword evidence="2" id="KW-0472">Membrane</keyword>
<dbReference type="KEGG" id="psco:LY89DRAFT_736690"/>
<feature type="region of interest" description="Disordered" evidence="1">
    <location>
        <begin position="546"/>
        <end position="581"/>
    </location>
</feature>
<accession>A0A194X0G7</accession>
<feature type="compositionally biased region" description="Pro residues" evidence="1">
    <location>
        <begin position="105"/>
        <end position="123"/>
    </location>
</feature>
<dbReference type="GeneID" id="28829889"/>
<feature type="compositionally biased region" description="Polar residues" evidence="1">
    <location>
        <begin position="231"/>
        <end position="250"/>
    </location>
</feature>
<feature type="compositionally biased region" description="Pro residues" evidence="1">
    <location>
        <begin position="56"/>
        <end position="67"/>
    </location>
</feature>
<dbReference type="RefSeq" id="XP_018068040.1">
    <property type="nucleotide sequence ID" value="XM_018220163.1"/>
</dbReference>
<feature type="region of interest" description="Disordered" evidence="1">
    <location>
        <begin position="775"/>
        <end position="798"/>
    </location>
</feature>
<feature type="region of interest" description="Disordered" evidence="1">
    <location>
        <begin position="1"/>
        <end position="333"/>
    </location>
</feature>
<feature type="compositionally biased region" description="Acidic residues" evidence="1">
    <location>
        <begin position="256"/>
        <end position="270"/>
    </location>
</feature>
<feature type="compositionally biased region" description="Polar residues" evidence="1">
    <location>
        <begin position="166"/>
        <end position="180"/>
    </location>
</feature>
<evidence type="ECO:0000313" key="6">
    <source>
        <dbReference type="Proteomes" id="UP000070700"/>
    </source>
</evidence>
<dbReference type="PANTHER" id="PTHR17178">
    <property type="entry name" value="SECRETORY GRANULE PROTEOGLYCAN CORE PROTEIN"/>
    <property type="match status" value="1"/>
</dbReference>
<sequence length="912" mass="96464">MSQQQWPAPTRSPGGGGSVRRAREMAEAGLTPQMPSQIPRAPPQRPYDQSRVAPNAPTPRMRPPMPPALVSTKSGQGPIGVAISRPTQVPQWPLAATIEGGPDPQYQPPPGRGVPPQRPPRPSHVPSMLDASRLQDPTPSFQYIPQQGQNRGYEEDDVISPIVASPMTQSSRPSTLSSVGSIPDFPVPMPNSGPPRRSANLGPPPSSRRGASSYYSQASFVSPIPEESPRTVPSHQSYASSAAMPTSWGSDSPRYDEDDYEDEEVYDGDSPDFRRVERGFGSPIEEGRESRESNGDDSDDRGLIRSASFGRRAKPSMITTRSSDKVEPAVRPQVVPQQMSKLEKMGVIAGVGGPTTGLVASKNGENGQRETVWPIIGNVNSPLATGTGFIDKSSTSSEETVPTIARAVTTNEAAPAYVANRSDPKAAEMLGAYNAASALQPGPSPTRTPSPGFSRLSAIRRPPRLDMDAVRDAEARGSLTSLPDLIRRATRLAAMMDRGKRPASRMALNDWPSDNDLAKDKEIGLSEDEKHKSGLSGMLAAFPPPGVATPVRGGTPVRPVSSWPSPYDPSAGVGQDSGRSKKKRRCCGLPCWGFLIVLLILLIIIAAAVVVPLELLVFHKPKSTSAATATTSALQQCEANTATACKNGGTSVIDDGSCACICTNGFTGTTCTTANATGCTTTSLSGSNLTNVTLGDAITRLISDAQSNFSIPLSESTIIARFNNANLTCASENALVTFQGSAMRRRGDTTSSAAWSIATSDGIIYDSSSSYYHPSSTSSPSSSSTTTTSSSASTTTTNPTDVFNITTTVLDFSRVAVLYILQQEQLNAAITAQSALQKFFEVQAFTNMAARNISLGNGNVVDLISLTVNVGNGTVGGMGNSSSSSSTGSKKRWEGREEAQLPRRRIELYGGL</sequence>
<dbReference type="PROSITE" id="PS01186">
    <property type="entry name" value="EGF_2"/>
    <property type="match status" value="1"/>
</dbReference>
<evidence type="ECO:0000313" key="5">
    <source>
        <dbReference type="EMBL" id="KUJ13685.1"/>
    </source>
</evidence>
<dbReference type="InParanoid" id="A0A194X0G7"/>
<evidence type="ECO:0000259" key="4">
    <source>
        <dbReference type="PROSITE" id="PS01186"/>
    </source>
</evidence>